<dbReference type="EMBL" id="PKRU02000004">
    <property type="protein sequence ID" value="RPD37674.1"/>
    <property type="molecule type" value="Genomic_DNA"/>
</dbReference>
<dbReference type="Gene3D" id="3.30.420.240">
    <property type="match status" value="1"/>
</dbReference>
<dbReference type="Proteomes" id="UP000236895">
    <property type="component" value="Unassembled WGS sequence"/>
</dbReference>
<organism evidence="1 2">
    <name type="scientific">Candidatus Liberibacter solanacearum</name>
    <dbReference type="NCBI Taxonomy" id="556287"/>
    <lineage>
        <taxon>Bacteria</taxon>
        <taxon>Pseudomonadati</taxon>
        <taxon>Pseudomonadota</taxon>
        <taxon>Alphaproteobacteria</taxon>
        <taxon>Hyphomicrobiales</taxon>
        <taxon>Rhizobiaceae</taxon>
        <taxon>Liberibacter</taxon>
    </lineage>
</organism>
<dbReference type="Pfam" id="PF03237">
    <property type="entry name" value="Terminase_6N"/>
    <property type="match status" value="1"/>
</dbReference>
<proteinExistence type="predicted"/>
<dbReference type="InterPro" id="IPR027417">
    <property type="entry name" value="P-loop_NTPase"/>
</dbReference>
<name>A0A424FNE8_9HYPH</name>
<reference evidence="1 2" key="1">
    <citation type="submission" date="2018-11" db="EMBL/GenBank/DDBJ databases">
        <title>Genome Analysis of Haplotype D of Candidatus Liberibacter Solanacearum.</title>
        <authorList>
            <person name="Katsir L."/>
            <person name="Ruan Z."/>
            <person name="Santos Garcia D."/>
            <person name="Piasezky A."/>
            <person name="Jiang J."/>
            <person name="Sela N."/>
            <person name="Freilich S."/>
            <person name="Bahar O."/>
        </authorList>
    </citation>
    <scope>NUCLEOTIDE SEQUENCE [LARGE SCALE GENOMIC DNA]</scope>
    <source>
        <strain evidence="2">haplotype D1</strain>
    </source>
</reference>
<protein>
    <submittedName>
        <fullName evidence="1">Terminase</fullName>
    </submittedName>
</protein>
<dbReference type="AlphaFoldDB" id="A0A424FNE8"/>
<accession>A0A424FNE8</accession>
<gene>
    <name evidence="1" type="ORF">C0030_000990</name>
</gene>
<evidence type="ECO:0000313" key="2">
    <source>
        <dbReference type="Proteomes" id="UP000236895"/>
    </source>
</evidence>
<dbReference type="Gene3D" id="3.40.50.300">
    <property type="entry name" value="P-loop containing nucleotide triphosphate hydrolases"/>
    <property type="match status" value="1"/>
</dbReference>
<sequence length="507" mass="57332">MTRELPTSPETEQELFNKTLSPYYALSFERFVQDFFPWGVSGTPLEDFPSIRGWQLDFIRSVDANVRENVDNPDPKIFKGAVAGGRGIGKSAINAWMMLWVMSTRPGISVICVANSETQLKTTLWADTSRWLSMLPNKHWFEMQSLSLHPAQWYSDTLLKTAGIDSKLYSITCRTYSEERPGAFVGMHNPIGTLLIIDEGADFPDSIDRSCNGFFTEKNANRFWIMTSNPRRLSGKFYDIFNKPLDDWKRFQVDTRDVEGIDPSFHEGLIASYGIDSDIVRMDVLGQFPNQDINSFIPLNIIEEALNREPYPDPYAPLIMGCDIAGEGGDNTVVVLRRGNIIEHIFDWSGLAVNASSRKIEELIVKYKPDAIVVDANGIGVQTYYYLEDEGYNVHAEKGQSRADDHESYRNRRTELHVKVADWLEFASIPNHSGLIQNLKSLESFIEPNTGKLALESKRVKGAKSTDYSDALAYTFAVNPARRGFYSMGGVEKYDAEDTGLKYKVYT</sequence>
<comment type="caution">
    <text evidence="1">The sequence shown here is derived from an EMBL/GenBank/DDBJ whole genome shotgun (WGS) entry which is preliminary data.</text>
</comment>
<dbReference type="RefSeq" id="WP_103847113.1">
    <property type="nucleotide sequence ID" value="NZ_PKRU02000004.1"/>
</dbReference>
<evidence type="ECO:0000313" key="1">
    <source>
        <dbReference type="EMBL" id="RPD37674.1"/>
    </source>
</evidence>